<dbReference type="InterPro" id="IPR002223">
    <property type="entry name" value="Kunitz_BPTI"/>
</dbReference>
<organism evidence="6 7">
    <name type="scientific">Spodoptera litura</name>
    <name type="common">Asian cotton leafworm</name>
    <dbReference type="NCBI Taxonomy" id="69820"/>
    <lineage>
        <taxon>Eukaryota</taxon>
        <taxon>Metazoa</taxon>
        <taxon>Ecdysozoa</taxon>
        <taxon>Arthropoda</taxon>
        <taxon>Hexapoda</taxon>
        <taxon>Insecta</taxon>
        <taxon>Pterygota</taxon>
        <taxon>Neoptera</taxon>
        <taxon>Endopterygota</taxon>
        <taxon>Lepidoptera</taxon>
        <taxon>Glossata</taxon>
        <taxon>Ditrysia</taxon>
        <taxon>Noctuoidea</taxon>
        <taxon>Noctuidae</taxon>
        <taxon>Amphipyrinae</taxon>
        <taxon>Spodoptera</taxon>
    </lineage>
</organism>
<keyword evidence="1" id="KW-0646">Protease inhibitor</keyword>
<name>A0A9J7DTS3_SPOLT</name>
<gene>
    <name evidence="7" type="primary">LOC111349993</name>
</gene>
<dbReference type="Gene3D" id="4.10.410.10">
    <property type="entry name" value="Pancreatic trypsin inhibitor Kunitz domain"/>
    <property type="match status" value="1"/>
</dbReference>
<protein>
    <submittedName>
        <fullName evidence="7">PI-stichotoxin-She2b-like</fullName>
    </submittedName>
</protein>
<keyword evidence="3" id="KW-1015">Disulfide bond</keyword>
<accession>A0A9J7DTS3</accession>
<evidence type="ECO:0000256" key="4">
    <source>
        <dbReference type="SAM" id="SignalP"/>
    </source>
</evidence>
<reference evidence="7" key="1">
    <citation type="submission" date="2025-08" db="UniProtKB">
        <authorList>
            <consortium name="RefSeq"/>
        </authorList>
    </citation>
    <scope>IDENTIFICATION</scope>
    <source>
        <strain evidence="7">Ishihara</strain>
        <tissue evidence="7">Whole body</tissue>
    </source>
</reference>
<dbReference type="PANTHER" id="PTHR10083">
    <property type="entry name" value="KUNITZ-TYPE PROTEASE INHIBITOR-RELATED"/>
    <property type="match status" value="1"/>
</dbReference>
<dbReference type="Pfam" id="PF00014">
    <property type="entry name" value="Kunitz_BPTI"/>
    <property type="match status" value="1"/>
</dbReference>
<keyword evidence="6" id="KW-1185">Reference proteome</keyword>
<dbReference type="RefSeq" id="XP_022817148.1">
    <property type="nucleotide sequence ID" value="XM_022961380.1"/>
</dbReference>
<dbReference type="Proteomes" id="UP000301870">
    <property type="component" value="Chromosome 10"/>
</dbReference>
<dbReference type="AlphaFoldDB" id="A0A9J7DTS3"/>
<dbReference type="CDD" id="cd00109">
    <property type="entry name" value="Kunitz-type"/>
    <property type="match status" value="1"/>
</dbReference>
<dbReference type="PROSITE" id="PS00280">
    <property type="entry name" value="BPTI_KUNITZ_1"/>
    <property type="match status" value="1"/>
</dbReference>
<evidence type="ECO:0000313" key="6">
    <source>
        <dbReference type="Proteomes" id="UP000301870"/>
    </source>
</evidence>
<feature type="signal peptide" evidence="4">
    <location>
        <begin position="1"/>
        <end position="18"/>
    </location>
</feature>
<dbReference type="OrthoDB" id="4473401at2759"/>
<sequence>MKFFYFLLTILLIALCEARDPKCLQPTDPGICFGYMPRFTFNNANGRCEPFVYGGCLGNENRFATLESCQAACH</sequence>
<dbReference type="FunFam" id="4.10.410.10:FF:000020">
    <property type="entry name" value="Collagen, type VI, alpha 3"/>
    <property type="match status" value="1"/>
</dbReference>
<evidence type="ECO:0000256" key="1">
    <source>
        <dbReference type="ARBA" id="ARBA00022690"/>
    </source>
</evidence>
<evidence type="ECO:0000259" key="5">
    <source>
        <dbReference type="PROSITE" id="PS50279"/>
    </source>
</evidence>
<dbReference type="GO" id="GO:0004867">
    <property type="term" value="F:serine-type endopeptidase inhibitor activity"/>
    <property type="evidence" value="ECO:0007669"/>
    <property type="project" value="UniProtKB-KW"/>
</dbReference>
<dbReference type="InterPro" id="IPR050098">
    <property type="entry name" value="TFPI/VKTCI-like"/>
</dbReference>
<dbReference type="GeneID" id="111349993"/>
<feature type="chain" id="PRO_5039921180" evidence="4">
    <location>
        <begin position="19"/>
        <end position="74"/>
    </location>
</feature>
<keyword evidence="2" id="KW-0722">Serine protease inhibitor</keyword>
<evidence type="ECO:0000256" key="3">
    <source>
        <dbReference type="ARBA" id="ARBA00023157"/>
    </source>
</evidence>
<dbReference type="PROSITE" id="PS50279">
    <property type="entry name" value="BPTI_KUNITZ_2"/>
    <property type="match status" value="1"/>
</dbReference>
<evidence type="ECO:0000313" key="7">
    <source>
        <dbReference type="RefSeq" id="XP_022817148.1"/>
    </source>
</evidence>
<proteinExistence type="predicted"/>
<dbReference type="InterPro" id="IPR036880">
    <property type="entry name" value="Kunitz_BPTI_sf"/>
</dbReference>
<dbReference type="PRINTS" id="PR00759">
    <property type="entry name" value="BASICPTASE"/>
</dbReference>
<evidence type="ECO:0000256" key="2">
    <source>
        <dbReference type="ARBA" id="ARBA00022900"/>
    </source>
</evidence>
<dbReference type="InterPro" id="IPR020901">
    <property type="entry name" value="Prtase_inh_Kunz-CS"/>
</dbReference>
<dbReference type="SUPFAM" id="SSF57362">
    <property type="entry name" value="BPTI-like"/>
    <property type="match status" value="1"/>
</dbReference>
<feature type="domain" description="BPTI/Kunitz inhibitor" evidence="5">
    <location>
        <begin position="23"/>
        <end position="73"/>
    </location>
</feature>
<dbReference type="GO" id="GO:0005615">
    <property type="term" value="C:extracellular space"/>
    <property type="evidence" value="ECO:0007669"/>
    <property type="project" value="TreeGrafter"/>
</dbReference>
<dbReference type="SMART" id="SM00131">
    <property type="entry name" value="KU"/>
    <property type="match status" value="1"/>
</dbReference>
<dbReference type="KEGG" id="sliu:111349993"/>
<keyword evidence="4" id="KW-0732">Signal</keyword>
<dbReference type="PANTHER" id="PTHR10083:SF374">
    <property type="entry name" value="BPTI_KUNITZ INHIBITOR DOMAIN-CONTAINING PROTEIN"/>
    <property type="match status" value="1"/>
</dbReference>